<evidence type="ECO:0000313" key="2">
    <source>
        <dbReference type="EMBL" id="KAK4421503.1"/>
    </source>
</evidence>
<dbReference type="InterPro" id="IPR044730">
    <property type="entry name" value="RNase_H-like_dom_plant"/>
</dbReference>
<dbReference type="GO" id="GO:0004523">
    <property type="term" value="F:RNA-DNA hybrid ribonuclease activity"/>
    <property type="evidence" value="ECO:0007669"/>
    <property type="project" value="InterPro"/>
</dbReference>
<accession>A0AAE2CGN7</accession>
<dbReference type="AlphaFoldDB" id="A0AAE2CGN7"/>
<evidence type="ECO:0000313" key="3">
    <source>
        <dbReference type="Proteomes" id="UP001293254"/>
    </source>
</evidence>
<organism evidence="2 3">
    <name type="scientific">Sesamum alatum</name>
    <dbReference type="NCBI Taxonomy" id="300844"/>
    <lineage>
        <taxon>Eukaryota</taxon>
        <taxon>Viridiplantae</taxon>
        <taxon>Streptophyta</taxon>
        <taxon>Embryophyta</taxon>
        <taxon>Tracheophyta</taxon>
        <taxon>Spermatophyta</taxon>
        <taxon>Magnoliopsida</taxon>
        <taxon>eudicotyledons</taxon>
        <taxon>Gunneridae</taxon>
        <taxon>Pentapetalae</taxon>
        <taxon>asterids</taxon>
        <taxon>lamiids</taxon>
        <taxon>Lamiales</taxon>
        <taxon>Pedaliaceae</taxon>
        <taxon>Sesamum</taxon>
    </lineage>
</organism>
<dbReference type="PANTHER" id="PTHR47074:SF11">
    <property type="entry name" value="REVERSE TRANSCRIPTASE-LIKE PROTEIN"/>
    <property type="match status" value="1"/>
</dbReference>
<dbReference type="CDD" id="cd06222">
    <property type="entry name" value="RNase_H_like"/>
    <property type="match status" value="1"/>
</dbReference>
<dbReference type="Pfam" id="PF13456">
    <property type="entry name" value="RVT_3"/>
    <property type="match status" value="1"/>
</dbReference>
<dbReference type="InterPro" id="IPR002156">
    <property type="entry name" value="RNaseH_domain"/>
</dbReference>
<dbReference type="InterPro" id="IPR052929">
    <property type="entry name" value="RNase_H-like_EbsB-rel"/>
</dbReference>
<dbReference type="EMBL" id="JACGWO010000008">
    <property type="protein sequence ID" value="KAK4421503.1"/>
    <property type="molecule type" value="Genomic_DNA"/>
</dbReference>
<reference evidence="2" key="2">
    <citation type="journal article" date="2024" name="Plant">
        <title>Genomic evolution and insights into agronomic trait innovations of Sesamum species.</title>
        <authorList>
            <person name="Miao H."/>
            <person name="Wang L."/>
            <person name="Qu L."/>
            <person name="Liu H."/>
            <person name="Sun Y."/>
            <person name="Le M."/>
            <person name="Wang Q."/>
            <person name="Wei S."/>
            <person name="Zheng Y."/>
            <person name="Lin W."/>
            <person name="Duan Y."/>
            <person name="Cao H."/>
            <person name="Xiong S."/>
            <person name="Wang X."/>
            <person name="Wei L."/>
            <person name="Li C."/>
            <person name="Ma Q."/>
            <person name="Ju M."/>
            <person name="Zhao R."/>
            <person name="Li G."/>
            <person name="Mu C."/>
            <person name="Tian Q."/>
            <person name="Mei H."/>
            <person name="Zhang T."/>
            <person name="Gao T."/>
            <person name="Zhang H."/>
        </authorList>
    </citation>
    <scope>NUCLEOTIDE SEQUENCE</scope>
    <source>
        <strain evidence="2">3651</strain>
    </source>
</reference>
<dbReference type="PANTHER" id="PTHR47074">
    <property type="entry name" value="BNAC02G40300D PROTEIN"/>
    <property type="match status" value="1"/>
</dbReference>
<dbReference type="GO" id="GO:0003676">
    <property type="term" value="F:nucleic acid binding"/>
    <property type="evidence" value="ECO:0007669"/>
    <property type="project" value="InterPro"/>
</dbReference>
<evidence type="ECO:0000259" key="1">
    <source>
        <dbReference type="Pfam" id="PF13456"/>
    </source>
</evidence>
<dbReference type="InterPro" id="IPR036397">
    <property type="entry name" value="RNaseH_sf"/>
</dbReference>
<reference evidence="2" key="1">
    <citation type="submission" date="2020-06" db="EMBL/GenBank/DDBJ databases">
        <authorList>
            <person name="Li T."/>
            <person name="Hu X."/>
            <person name="Zhang T."/>
            <person name="Song X."/>
            <person name="Zhang H."/>
            <person name="Dai N."/>
            <person name="Sheng W."/>
            <person name="Hou X."/>
            <person name="Wei L."/>
        </authorList>
    </citation>
    <scope>NUCLEOTIDE SEQUENCE</scope>
    <source>
        <strain evidence="2">3651</strain>
        <tissue evidence="2">Leaf</tissue>
    </source>
</reference>
<sequence length="191" mass="21708">MEDWLRGVQSKLKGVELDRVMAVCWKLWNNRNNWIWDGKGWSSMDVVFSAESILQEYNSLISNLIESRTRGVGVVAWDCAGVCVGWRQKHIELPVVPEHAELLVAAEAVDLCIEKGWTRFIVEGDCLSIICRFAGDEDDDSTVGHLLSEIRFRAKEISCCSFVYVQRNSNIHAHNMARAVRETIVVEFIPP</sequence>
<name>A0AAE2CGN7_9LAMI</name>
<protein>
    <recommendedName>
        <fullName evidence="1">RNase H type-1 domain-containing protein</fullName>
    </recommendedName>
</protein>
<dbReference type="Proteomes" id="UP001293254">
    <property type="component" value="Unassembled WGS sequence"/>
</dbReference>
<keyword evidence="3" id="KW-1185">Reference proteome</keyword>
<feature type="domain" description="RNase H type-1" evidence="1">
    <location>
        <begin position="69"/>
        <end position="179"/>
    </location>
</feature>
<proteinExistence type="predicted"/>
<dbReference type="Gene3D" id="3.30.420.10">
    <property type="entry name" value="Ribonuclease H-like superfamily/Ribonuclease H"/>
    <property type="match status" value="1"/>
</dbReference>
<gene>
    <name evidence="2" type="ORF">Salat_2100900</name>
</gene>
<comment type="caution">
    <text evidence="2">The sequence shown here is derived from an EMBL/GenBank/DDBJ whole genome shotgun (WGS) entry which is preliminary data.</text>
</comment>